<dbReference type="EMBL" id="AAPV01000001">
    <property type="protein sequence ID" value="EAS84416.1"/>
    <property type="molecule type" value="Genomic_DNA"/>
</dbReference>
<dbReference type="Proteomes" id="UP000005306">
    <property type="component" value="Unassembled WGS sequence"/>
</dbReference>
<dbReference type="InterPro" id="IPR043167">
    <property type="entry name" value="LpxI_C_sf"/>
</dbReference>
<feature type="domain" description="LpxI N-terminal" evidence="2">
    <location>
        <begin position="2"/>
        <end position="128"/>
    </location>
</feature>
<proteinExistence type="predicted"/>
<protein>
    <recommendedName>
        <fullName evidence="5">LpxI family protein</fullName>
    </recommendedName>
</protein>
<reference evidence="3 4" key="1">
    <citation type="submission" date="2006-04" db="EMBL/GenBank/DDBJ databases">
        <authorList>
            <person name="Giovannoni S.J."/>
            <person name="Cho J.-C."/>
            <person name="Ferriera S."/>
            <person name="Johnson J."/>
            <person name="Kravitz S."/>
            <person name="Halpern A."/>
            <person name="Remington K."/>
            <person name="Beeson K."/>
            <person name="Tran B."/>
            <person name="Rogers Y.-H."/>
            <person name="Friedman R."/>
            <person name="Venter J.C."/>
        </authorList>
    </citation>
    <scope>NUCLEOTIDE SEQUENCE [LARGE SCALE GENOMIC DNA]</scope>
    <source>
        <strain evidence="3 4">HTCC1002</strain>
    </source>
</reference>
<evidence type="ECO:0000313" key="4">
    <source>
        <dbReference type="Proteomes" id="UP000005306"/>
    </source>
</evidence>
<dbReference type="RefSeq" id="WP_006997003.1">
    <property type="nucleotide sequence ID" value="NZ_CH724130.1"/>
</dbReference>
<dbReference type="Gene3D" id="3.40.50.20">
    <property type="match status" value="1"/>
</dbReference>
<feature type="domain" description="LpxI C-terminal" evidence="1">
    <location>
        <begin position="133"/>
        <end position="258"/>
    </location>
</feature>
<dbReference type="PANTHER" id="PTHR39962">
    <property type="entry name" value="BLL4848 PROTEIN"/>
    <property type="match status" value="1"/>
</dbReference>
<name>Q1V2W2_PELU1</name>
<gene>
    <name evidence="3" type="ORF">PU1002_01826</name>
</gene>
<dbReference type="InterPro" id="IPR053174">
    <property type="entry name" value="LpxI"/>
</dbReference>
<dbReference type="PANTHER" id="PTHR39962:SF1">
    <property type="entry name" value="LPXI FAMILY PROTEIN"/>
    <property type="match status" value="1"/>
</dbReference>
<evidence type="ECO:0008006" key="5">
    <source>
        <dbReference type="Google" id="ProtNLM"/>
    </source>
</evidence>
<evidence type="ECO:0000259" key="1">
    <source>
        <dbReference type="Pfam" id="PF06230"/>
    </source>
</evidence>
<sequence length="261" mass="29578">MIGLFLGDTDFSEAVLKNIKKLNKRYFIIDFSKNNKFKNDINSNRISIGKFGKIINLIKEKKSKKVLFAGKIAKPKFSTLRLDLKGIYYMPSILKAAKLGDAAIIKAIIKILDNEKIKVLSSVFFNPELTVKRGNYTKLKANKSDINSIKMGITYFNKLKSLDHVQAIIVKNDTIIAIEDHQGTKKMLSKLKKKSEGILIKLPKKKQDLRMDLPTIGLQTLKDCKKYGLKGIVLKSKKNIFLDKAKSIAFANKNKIFVKII</sequence>
<organism evidence="3 4">
    <name type="scientific">Pelagibacter ubique (strain HTCC1002)</name>
    <dbReference type="NCBI Taxonomy" id="314261"/>
    <lineage>
        <taxon>Bacteria</taxon>
        <taxon>Pseudomonadati</taxon>
        <taxon>Pseudomonadota</taxon>
        <taxon>Alphaproteobacteria</taxon>
        <taxon>Candidatus Pelagibacterales</taxon>
        <taxon>Candidatus Pelagibacteraceae</taxon>
        <taxon>Candidatus Pelagibacter</taxon>
    </lineage>
</organism>
<dbReference type="Pfam" id="PF17930">
    <property type="entry name" value="LpxI_N"/>
    <property type="match status" value="1"/>
</dbReference>
<comment type="caution">
    <text evidence="3">The sequence shown here is derived from an EMBL/GenBank/DDBJ whole genome shotgun (WGS) entry which is preliminary data.</text>
</comment>
<evidence type="ECO:0000313" key="3">
    <source>
        <dbReference type="EMBL" id="EAS84416.1"/>
    </source>
</evidence>
<accession>Q1V2W2</accession>
<evidence type="ECO:0000259" key="2">
    <source>
        <dbReference type="Pfam" id="PF17930"/>
    </source>
</evidence>
<dbReference type="Gene3D" id="3.40.140.80">
    <property type="match status" value="1"/>
</dbReference>
<dbReference type="HOGENOM" id="CLU_085042_0_0_5"/>
<dbReference type="AlphaFoldDB" id="Q1V2W2"/>
<dbReference type="Pfam" id="PF06230">
    <property type="entry name" value="LpxI_C"/>
    <property type="match status" value="1"/>
</dbReference>
<dbReference type="InterPro" id="IPR010415">
    <property type="entry name" value="LpxI_C"/>
</dbReference>
<dbReference type="InterPro" id="IPR041255">
    <property type="entry name" value="LpxI_N"/>
</dbReference>